<evidence type="ECO:0000256" key="6">
    <source>
        <dbReference type="ARBA" id="ARBA00023163"/>
    </source>
</evidence>
<dbReference type="InterPro" id="IPR014864">
    <property type="entry name" value="TF_NikR_Ni-bd_C"/>
</dbReference>
<organism evidence="10 11">
    <name type="scientific">Thiohalocapsa halophila</name>
    <dbReference type="NCBI Taxonomy" id="69359"/>
    <lineage>
        <taxon>Bacteria</taxon>
        <taxon>Pseudomonadati</taxon>
        <taxon>Pseudomonadota</taxon>
        <taxon>Gammaproteobacteria</taxon>
        <taxon>Chromatiales</taxon>
        <taxon>Chromatiaceae</taxon>
        <taxon>Thiohalocapsa</taxon>
    </lineage>
</organism>
<evidence type="ECO:0000256" key="2">
    <source>
        <dbReference type="ARBA" id="ARBA00022596"/>
    </source>
</evidence>
<keyword evidence="6 7" id="KW-0804">Transcription</keyword>
<keyword evidence="11" id="KW-1185">Reference proteome</keyword>
<dbReference type="InterPro" id="IPR022988">
    <property type="entry name" value="Ni_resp_reg_NikR"/>
</dbReference>
<evidence type="ECO:0000256" key="4">
    <source>
        <dbReference type="ARBA" id="ARBA00023015"/>
    </source>
</evidence>
<feature type="binding site" evidence="7">
    <location>
        <position position="90"/>
    </location>
    <ligand>
        <name>Ni(2+)</name>
        <dbReference type="ChEBI" id="CHEBI:49786"/>
    </ligand>
</feature>
<comment type="caution">
    <text evidence="10">The sequence shown here is derived from an EMBL/GenBank/DDBJ whole genome shotgun (WGS) entry which is preliminary data.</text>
</comment>
<evidence type="ECO:0000313" key="10">
    <source>
        <dbReference type="EMBL" id="MBK1630388.1"/>
    </source>
</evidence>
<dbReference type="InterPro" id="IPR013321">
    <property type="entry name" value="Arc_rbn_hlx_hlx"/>
</dbReference>
<evidence type="ECO:0000313" key="11">
    <source>
        <dbReference type="Proteomes" id="UP000748752"/>
    </source>
</evidence>
<evidence type="ECO:0000256" key="7">
    <source>
        <dbReference type="HAMAP-Rule" id="MF_00476"/>
    </source>
</evidence>
<evidence type="ECO:0000259" key="8">
    <source>
        <dbReference type="Pfam" id="PF01402"/>
    </source>
</evidence>
<dbReference type="InterPro" id="IPR027271">
    <property type="entry name" value="Acetolactate_synth/TF_NikR_C"/>
</dbReference>
<keyword evidence="4 7" id="KW-0805">Transcription regulation</keyword>
<dbReference type="Proteomes" id="UP000748752">
    <property type="component" value="Unassembled WGS sequence"/>
</dbReference>
<evidence type="ECO:0000256" key="3">
    <source>
        <dbReference type="ARBA" id="ARBA00022723"/>
    </source>
</evidence>
<dbReference type="Pfam" id="PF08753">
    <property type="entry name" value="NikR_C"/>
    <property type="match status" value="1"/>
</dbReference>
<name>A0ABS1CF96_9GAMM</name>
<dbReference type="EMBL" id="NRRV01000011">
    <property type="protein sequence ID" value="MBK1630388.1"/>
    <property type="molecule type" value="Genomic_DNA"/>
</dbReference>
<feature type="binding site" evidence="7">
    <location>
        <position position="88"/>
    </location>
    <ligand>
        <name>Ni(2+)</name>
        <dbReference type="ChEBI" id="CHEBI:49786"/>
    </ligand>
</feature>
<reference evidence="10 11" key="1">
    <citation type="journal article" date="2020" name="Microorganisms">
        <title>Osmotic Adaptation and Compatible Solute Biosynthesis of Phototrophic Bacteria as Revealed from Genome Analyses.</title>
        <authorList>
            <person name="Imhoff J.F."/>
            <person name="Rahn T."/>
            <person name="Kunzel S."/>
            <person name="Keller A."/>
            <person name="Neulinger S.C."/>
        </authorList>
    </citation>
    <scope>NUCLEOTIDE SEQUENCE [LARGE SCALE GENOMIC DNA]</scope>
    <source>
        <strain evidence="10 11">DSM 6210</strain>
    </source>
</reference>
<keyword evidence="5 7" id="KW-0238">DNA-binding</keyword>
<proteinExistence type="inferred from homology"/>
<dbReference type="RefSeq" id="WP_200235185.1">
    <property type="nucleotide sequence ID" value="NZ_NRRV01000011.1"/>
</dbReference>
<keyword evidence="2 7" id="KW-0533">Nickel</keyword>
<feature type="domain" description="Transcription factor NikR nickel binding C-terminal" evidence="9">
    <location>
        <begin position="54"/>
        <end position="129"/>
    </location>
</feature>
<dbReference type="PANTHER" id="PTHR34719:SF2">
    <property type="entry name" value="NICKEL-RESPONSIVE REGULATOR"/>
    <property type="match status" value="1"/>
</dbReference>
<evidence type="ECO:0000256" key="5">
    <source>
        <dbReference type="ARBA" id="ARBA00023125"/>
    </source>
</evidence>
<dbReference type="PANTHER" id="PTHR34719">
    <property type="entry name" value="NICKEL-RESPONSIVE REGULATOR"/>
    <property type="match status" value="1"/>
</dbReference>
<comment type="cofactor">
    <cofactor evidence="7">
        <name>Ni(2+)</name>
        <dbReference type="ChEBI" id="CHEBI:49786"/>
    </cofactor>
    <text evidence="7">Binds 1 nickel ion per subunit.</text>
</comment>
<comment type="similarity">
    <text evidence="1 7">Belongs to the transcriptional regulatory CopG/NikR family.</text>
</comment>
<dbReference type="NCBIfam" id="NF002815">
    <property type="entry name" value="PRK02967.1"/>
    <property type="match status" value="1"/>
</dbReference>
<dbReference type="SUPFAM" id="SSF47598">
    <property type="entry name" value="Ribbon-helix-helix"/>
    <property type="match status" value="1"/>
</dbReference>
<dbReference type="InterPro" id="IPR002145">
    <property type="entry name" value="CopG"/>
</dbReference>
<dbReference type="Gene3D" id="1.10.1220.10">
    <property type="entry name" value="Met repressor-like"/>
    <property type="match status" value="1"/>
</dbReference>
<evidence type="ECO:0000256" key="1">
    <source>
        <dbReference type="ARBA" id="ARBA00008478"/>
    </source>
</evidence>
<keyword evidence="3 7" id="KW-0479">Metal-binding</keyword>
<dbReference type="Pfam" id="PF01402">
    <property type="entry name" value="RHH_1"/>
    <property type="match status" value="1"/>
</dbReference>
<gene>
    <name evidence="10" type="ORF">CKO31_06430</name>
</gene>
<protein>
    <recommendedName>
        <fullName evidence="7">Putative nickel-responsive regulator</fullName>
    </recommendedName>
</protein>
<dbReference type="SUPFAM" id="SSF55021">
    <property type="entry name" value="ACT-like"/>
    <property type="match status" value="1"/>
</dbReference>
<feature type="binding site" evidence="7">
    <location>
        <position position="77"/>
    </location>
    <ligand>
        <name>Ni(2+)</name>
        <dbReference type="ChEBI" id="CHEBI:49786"/>
    </ligand>
</feature>
<evidence type="ECO:0000259" key="9">
    <source>
        <dbReference type="Pfam" id="PF08753"/>
    </source>
</evidence>
<feature type="domain" description="Ribbon-helix-helix protein CopG" evidence="8">
    <location>
        <begin position="3"/>
        <end position="40"/>
    </location>
</feature>
<dbReference type="InterPro" id="IPR045865">
    <property type="entry name" value="ACT-like_dom_sf"/>
</dbReference>
<accession>A0ABS1CF96</accession>
<dbReference type="InterPro" id="IPR010985">
    <property type="entry name" value="Ribbon_hlx_hlx"/>
</dbReference>
<comment type="function">
    <text evidence="7">Transcriptional regulator.</text>
</comment>
<dbReference type="InterPro" id="IPR050192">
    <property type="entry name" value="CopG/NikR_regulator"/>
</dbReference>
<dbReference type="CDD" id="cd22231">
    <property type="entry name" value="RHH_NikR_HicB-like"/>
    <property type="match status" value="1"/>
</dbReference>
<sequence>MQRVTITLDDDLSDAFERFRAEHGYANRSEAVRDLIRERLQAERLQREPTGHCVASLSYVYNHHERELAGRLTQAHHQHHDLAVSTLHVHLDHDHCLETVVLRGATDRVRAFADAVIAQPGVRHGRLSVLPVRVAEEAHDHGDDAGAGRHLHLEPLP</sequence>
<dbReference type="Gene3D" id="3.30.70.1150">
    <property type="entry name" value="ACT-like. Chain A, domain 2"/>
    <property type="match status" value="1"/>
</dbReference>
<dbReference type="HAMAP" id="MF_00476">
    <property type="entry name" value="NikR"/>
    <property type="match status" value="1"/>
</dbReference>
<dbReference type="NCBIfam" id="NF003381">
    <property type="entry name" value="PRK04460.1"/>
    <property type="match status" value="1"/>
</dbReference>
<feature type="binding site" evidence="7">
    <location>
        <position position="96"/>
    </location>
    <ligand>
        <name>Ni(2+)</name>
        <dbReference type="ChEBI" id="CHEBI:49786"/>
    </ligand>
</feature>